<proteinExistence type="predicted"/>
<feature type="region of interest" description="Disordered" evidence="1">
    <location>
        <begin position="163"/>
        <end position="206"/>
    </location>
</feature>
<evidence type="ECO:0000313" key="2">
    <source>
        <dbReference type="EMBL" id="KAF2227066.1"/>
    </source>
</evidence>
<dbReference type="AlphaFoldDB" id="A0A6A6GMV0"/>
<organism evidence="2 3">
    <name type="scientific">Elsinoe ampelina</name>
    <dbReference type="NCBI Taxonomy" id="302913"/>
    <lineage>
        <taxon>Eukaryota</taxon>
        <taxon>Fungi</taxon>
        <taxon>Dikarya</taxon>
        <taxon>Ascomycota</taxon>
        <taxon>Pezizomycotina</taxon>
        <taxon>Dothideomycetes</taxon>
        <taxon>Dothideomycetidae</taxon>
        <taxon>Myriangiales</taxon>
        <taxon>Elsinoaceae</taxon>
        <taxon>Elsinoe</taxon>
    </lineage>
</organism>
<keyword evidence="3" id="KW-1185">Reference proteome</keyword>
<evidence type="ECO:0000256" key="1">
    <source>
        <dbReference type="SAM" id="MobiDB-lite"/>
    </source>
</evidence>
<dbReference type="EMBL" id="ML992502">
    <property type="protein sequence ID" value="KAF2227066.1"/>
    <property type="molecule type" value="Genomic_DNA"/>
</dbReference>
<evidence type="ECO:0000313" key="3">
    <source>
        <dbReference type="Proteomes" id="UP000799538"/>
    </source>
</evidence>
<sequence length="244" mass="27088">MPCKCHATPHTCSIHSFVFPFHATTIYRIYRKPPILPAHNIHRLSLPFLPAPCPARHIFSVFGSPLSQSVEFAGKNTTLLLTCLPNEMITISLFAFISRLNSAVSAALALLSCHLHRLWCHVWTTIPSFIIASVQTAAHHHLTLPLPPSPFLTPLTLRPSRNQAPLPPALHARPCPPGRVKTTLRKGTSQTHKPRPPPCAFSSRDGNRTHAPAIDFFFYFLPTTRSTLTMADPLTLSLVQRVLQ</sequence>
<protein>
    <submittedName>
        <fullName evidence="2">Uncharacterized protein</fullName>
    </submittedName>
</protein>
<name>A0A6A6GMV0_9PEZI</name>
<accession>A0A6A6GMV0</accession>
<reference evidence="3" key="1">
    <citation type="journal article" date="2020" name="Stud. Mycol.">
        <title>101 Dothideomycetes genomes: A test case for predicting lifestyles and emergence of pathogens.</title>
        <authorList>
            <person name="Haridas S."/>
            <person name="Albert R."/>
            <person name="Binder M."/>
            <person name="Bloem J."/>
            <person name="LaButti K."/>
            <person name="Salamov A."/>
            <person name="Andreopoulos B."/>
            <person name="Baker S."/>
            <person name="Barry K."/>
            <person name="Bills G."/>
            <person name="Bluhm B."/>
            <person name="Cannon C."/>
            <person name="Castanera R."/>
            <person name="Culley D."/>
            <person name="Daum C."/>
            <person name="Ezra D."/>
            <person name="Gonzalez J."/>
            <person name="Henrissat B."/>
            <person name="Kuo A."/>
            <person name="Liang C."/>
            <person name="Lipzen A."/>
            <person name="Lutzoni F."/>
            <person name="Magnuson J."/>
            <person name="Mondo S."/>
            <person name="Nolan M."/>
            <person name="Ohm R."/>
            <person name="Pangilinan J."/>
            <person name="Park H.-J."/>
            <person name="Ramirez L."/>
            <person name="Alfaro M."/>
            <person name="Sun H."/>
            <person name="Tritt A."/>
            <person name="Yoshinaga Y."/>
            <person name="Zwiers L.-H."/>
            <person name="Turgeon B."/>
            <person name="Goodwin S."/>
            <person name="Spatafora J."/>
            <person name="Crous P."/>
            <person name="Grigoriev I."/>
        </authorList>
    </citation>
    <scope>NUCLEOTIDE SEQUENCE [LARGE SCALE GENOMIC DNA]</scope>
    <source>
        <strain evidence="3">CECT 20119</strain>
    </source>
</reference>
<gene>
    <name evidence="2" type="ORF">BDZ85DRAFT_58003</name>
</gene>
<dbReference type="Proteomes" id="UP000799538">
    <property type="component" value="Unassembled WGS sequence"/>
</dbReference>